<protein>
    <submittedName>
        <fullName evidence="1">Uncharacterized protein</fullName>
    </submittedName>
</protein>
<dbReference type="Proteomes" id="UP001485043">
    <property type="component" value="Unassembled WGS sequence"/>
</dbReference>
<name>A0AAW1TBU7_9CHLO</name>
<dbReference type="EMBL" id="JALJOV010000163">
    <property type="protein sequence ID" value="KAK9866421.1"/>
    <property type="molecule type" value="Genomic_DNA"/>
</dbReference>
<evidence type="ECO:0000313" key="2">
    <source>
        <dbReference type="Proteomes" id="UP001485043"/>
    </source>
</evidence>
<reference evidence="1 2" key="1">
    <citation type="journal article" date="2024" name="Nat. Commun.">
        <title>Phylogenomics reveals the evolutionary origins of lichenization in chlorophyte algae.</title>
        <authorList>
            <person name="Puginier C."/>
            <person name="Libourel C."/>
            <person name="Otte J."/>
            <person name="Skaloud P."/>
            <person name="Haon M."/>
            <person name="Grisel S."/>
            <person name="Petersen M."/>
            <person name="Berrin J.G."/>
            <person name="Delaux P.M."/>
            <person name="Dal Grande F."/>
            <person name="Keller J."/>
        </authorList>
    </citation>
    <scope>NUCLEOTIDE SEQUENCE [LARGE SCALE GENOMIC DNA]</scope>
    <source>
        <strain evidence="1 2">SAG 2523</strain>
    </source>
</reference>
<gene>
    <name evidence="1" type="ORF">WJX84_002848</name>
</gene>
<comment type="caution">
    <text evidence="1">The sequence shown here is derived from an EMBL/GenBank/DDBJ whole genome shotgun (WGS) entry which is preliminary data.</text>
</comment>
<accession>A0AAW1TBU7</accession>
<evidence type="ECO:0000313" key="1">
    <source>
        <dbReference type="EMBL" id="KAK9866421.1"/>
    </source>
</evidence>
<organism evidence="1 2">
    <name type="scientific">Apatococcus fuscideae</name>
    <dbReference type="NCBI Taxonomy" id="2026836"/>
    <lineage>
        <taxon>Eukaryota</taxon>
        <taxon>Viridiplantae</taxon>
        <taxon>Chlorophyta</taxon>
        <taxon>core chlorophytes</taxon>
        <taxon>Trebouxiophyceae</taxon>
        <taxon>Chlorellales</taxon>
        <taxon>Chlorellaceae</taxon>
        <taxon>Apatococcus</taxon>
    </lineage>
</organism>
<proteinExistence type="predicted"/>
<keyword evidence="2" id="KW-1185">Reference proteome</keyword>
<sequence>MMEAQHKLDAAKYEALISSLQRSIGPNAENLVTFYHARCLLPAMSLPDLSTVTCTATVHAWLDEAMFRHHVLRHGFLCAANPALTGSSILRK</sequence>
<dbReference type="AlphaFoldDB" id="A0AAW1TBU7"/>